<reference evidence="2 3" key="1">
    <citation type="journal article" date="2023" name="Plants (Basel)">
        <title>Bridging the Gap: Combining Genomics and Transcriptomics Approaches to Understand Stylosanthes scabra, an Orphan Legume from the Brazilian Caatinga.</title>
        <authorList>
            <person name="Ferreira-Neto J.R.C."/>
            <person name="da Silva M.D."/>
            <person name="Binneck E."/>
            <person name="de Melo N.F."/>
            <person name="da Silva R.H."/>
            <person name="de Melo A.L.T.M."/>
            <person name="Pandolfi V."/>
            <person name="Bustamante F.O."/>
            <person name="Brasileiro-Vidal A.C."/>
            <person name="Benko-Iseppon A.M."/>
        </authorList>
    </citation>
    <scope>NUCLEOTIDE SEQUENCE [LARGE SCALE GENOMIC DNA]</scope>
    <source>
        <tissue evidence="2">Leaves</tissue>
    </source>
</reference>
<feature type="region of interest" description="Disordered" evidence="1">
    <location>
        <begin position="66"/>
        <end position="93"/>
    </location>
</feature>
<evidence type="ECO:0000313" key="3">
    <source>
        <dbReference type="Proteomes" id="UP001341840"/>
    </source>
</evidence>
<proteinExistence type="predicted"/>
<keyword evidence="3" id="KW-1185">Reference proteome</keyword>
<feature type="region of interest" description="Disordered" evidence="1">
    <location>
        <begin position="1"/>
        <end position="38"/>
    </location>
</feature>
<protein>
    <submittedName>
        <fullName evidence="2">Uncharacterized protein</fullName>
    </submittedName>
</protein>
<feature type="region of interest" description="Disordered" evidence="1">
    <location>
        <begin position="143"/>
        <end position="189"/>
    </location>
</feature>
<organism evidence="2 3">
    <name type="scientific">Stylosanthes scabra</name>
    <dbReference type="NCBI Taxonomy" id="79078"/>
    <lineage>
        <taxon>Eukaryota</taxon>
        <taxon>Viridiplantae</taxon>
        <taxon>Streptophyta</taxon>
        <taxon>Embryophyta</taxon>
        <taxon>Tracheophyta</taxon>
        <taxon>Spermatophyta</taxon>
        <taxon>Magnoliopsida</taxon>
        <taxon>eudicotyledons</taxon>
        <taxon>Gunneridae</taxon>
        <taxon>Pentapetalae</taxon>
        <taxon>rosids</taxon>
        <taxon>fabids</taxon>
        <taxon>Fabales</taxon>
        <taxon>Fabaceae</taxon>
        <taxon>Papilionoideae</taxon>
        <taxon>50 kb inversion clade</taxon>
        <taxon>dalbergioids sensu lato</taxon>
        <taxon>Dalbergieae</taxon>
        <taxon>Pterocarpus clade</taxon>
        <taxon>Stylosanthes</taxon>
    </lineage>
</organism>
<gene>
    <name evidence="2" type="ORF">PIB30_077674</name>
</gene>
<dbReference type="EMBL" id="JASCZI010182294">
    <property type="protein sequence ID" value="MED6187564.1"/>
    <property type="molecule type" value="Genomic_DNA"/>
</dbReference>
<name>A0ABU6WNW7_9FABA</name>
<dbReference type="Proteomes" id="UP001341840">
    <property type="component" value="Unassembled WGS sequence"/>
</dbReference>
<evidence type="ECO:0000256" key="1">
    <source>
        <dbReference type="SAM" id="MobiDB-lite"/>
    </source>
</evidence>
<sequence>MSTWLGSWSMAGAPDQDPGRNPATWGEGPSHRYGPTSDMYELFSCGEQTMDQIAHGYVASRATDDAVYRPSPPLQPHPDHSQPWGFSTTSPRSSRSFALHRSSSISCPRPIARRTTSHHRSRRIRRLHGVSHITIHRQLSHTVPAAPAQRSGAPGCPPTGTAATEGLPSAPCGTLSHLHHRPAHEGDRD</sequence>
<accession>A0ABU6WNW7</accession>
<evidence type="ECO:0000313" key="2">
    <source>
        <dbReference type="EMBL" id="MED6187564.1"/>
    </source>
</evidence>
<comment type="caution">
    <text evidence="2">The sequence shown here is derived from an EMBL/GenBank/DDBJ whole genome shotgun (WGS) entry which is preliminary data.</text>
</comment>